<evidence type="ECO:0008006" key="3">
    <source>
        <dbReference type="Google" id="ProtNLM"/>
    </source>
</evidence>
<name>A0AAU7VUP6_9MICO</name>
<evidence type="ECO:0000256" key="1">
    <source>
        <dbReference type="SAM" id="SignalP"/>
    </source>
</evidence>
<evidence type="ECO:0000313" key="2">
    <source>
        <dbReference type="EMBL" id="XBX77950.1"/>
    </source>
</evidence>
<organism evidence="2">
    <name type="scientific">Microbacterium sp. A8/3-1</name>
    <dbReference type="NCBI Taxonomy" id="3160749"/>
    <lineage>
        <taxon>Bacteria</taxon>
        <taxon>Bacillati</taxon>
        <taxon>Actinomycetota</taxon>
        <taxon>Actinomycetes</taxon>
        <taxon>Micrococcales</taxon>
        <taxon>Microbacteriaceae</taxon>
        <taxon>Microbacterium</taxon>
    </lineage>
</organism>
<dbReference type="EMBL" id="CP158357">
    <property type="protein sequence ID" value="XBX77950.1"/>
    <property type="molecule type" value="Genomic_DNA"/>
</dbReference>
<dbReference type="AlphaFoldDB" id="A0AAU7VUP6"/>
<dbReference type="RefSeq" id="WP_350351349.1">
    <property type="nucleotide sequence ID" value="NZ_CP158357.1"/>
</dbReference>
<keyword evidence="1" id="KW-0732">Signal</keyword>
<reference evidence="2" key="1">
    <citation type="submission" date="2024-06" db="EMBL/GenBank/DDBJ databases">
        <title>Draft genome sequence of Microbacterium sp. strain A8/3-1, isolated from Oxytropis tragacanthoides Fisch. ex DC. Root nodules in the Altai region of Russia.</title>
        <authorList>
            <person name="Sazanova A."/>
            <person name="Guro P."/>
            <person name="Kuznetsova I."/>
            <person name="Belimov A."/>
            <person name="Safronova V."/>
        </authorList>
    </citation>
    <scope>NUCLEOTIDE SEQUENCE</scope>
    <source>
        <strain evidence="2">A8/3-1</strain>
    </source>
</reference>
<proteinExistence type="predicted"/>
<feature type="signal peptide" evidence="1">
    <location>
        <begin position="1"/>
        <end position="26"/>
    </location>
</feature>
<protein>
    <recommendedName>
        <fullName evidence="3">DUF4352 domain-containing protein</fullName>
    </recommendedName>
</protein>
<feature type="chain" id="PRO_5044020458" description="DUF4352 domain-containing protein" evidence="1">
    <location>
        <begin position="27"/>
        <end position="189"/>
    </location>
</feature>
<sequence>MSRRARRAVPWFFGAGLLAVAAVATAITPPEAALRDPFPVGAADDGIATSRTLAAAVVDVDRTGRITMADAEWEAEGNWLVVTLSVSAPTTEVDAAIGVASLLIDGRLFQASERPPATLVGTELRVGTDTVGMLAFELPADLRSGTGELRLSGRYPTPELDDVVVFPVDLADVPTATAVEIDEPRLGAP</sequence>
<gene>
    <name evidence="2" type="ORF">ABS642_18850</name>
</gene>
<accession>A0AAU7VUP6</accession>